<name>A0A1M6MXY0_9FIRM</name>
<dbReference type="InterPro" id="IPR053154">
    <property type="entry name" value="c-di-AMP_regulator"/>
</dbReference>
<dbReference type="InterPro" id="IPR012505">
    <property type="entry name" value="YbbR"/>
</dbReference>
<dbReference type="STRING" id="1120989.SAMN02745227_00948"/>
<sequence length="297" mass="32830">MVKGYGKNLGTKLIAIFLGIILWLFVYGQQNPLNTPEFTRTLTNIPVEIIGANRDFQYIVTPSTVDIVIRGSQDVINSLVNREHKATVDVRGLNEGIHNLPVSTSLSGAVIQSIKPNYITVVVDPILTQEFPISLRTVGDLEEGIVLKDLSITPNTIILIGPKGEMERVSKIEVVLNLEEIEESGKLSVPVNILDIYGKSINTLQPNISNAIIEFIIEGDLDQGEFPIGYKNLQQGLKVTLSPATVKARFPKNINRDNIEVFVNLEGLEEGTHTVLLLSNTEGVELQRETIEVKIQR</sequence>
<dbReference type="PANTHER" id="PTHR37804:SF1">
    <property type="entry name" value="CDAA REGULATORY PROTEIN CDAR"/>
    <property type="match status" value="1"/>
</dbReference>
<dbReference type="Gene3D" id="2.170.120.30">
    <property type="match status" value="1"/>
</dbReference>
<evidence type="ECO:0000313" key="1">
    <source>
        <dbReference type="EMBL" id="SHJ88298.1"/>
    </source>
</evidence>
<accession>A0A1M6MXY0</accession>
<dbReference type="Proteomes" id="UP000243547">
    <property type="component" value="Unassembled WGS sequence"/>
</dbReference>
<gene>
    <name evidence="1" type="ORF">SAMN02745227_00948</name>
</gene>
<dbReference type="Pfam" id="PF07949">
    <property type="entry name" value="YbbR"/>
    <property type="match status" value="2"/>
</dbReference>
<dbReference type="AlphaFoldDB" id="A0A1M6MXY0"/>
<dbReference type="EMBL" id="FRAI01000008">
    <property type="protein sequence ID" value="SHJ88298.1"/>
    <property type="molecule type" value="Genomic_DNA"/>
</dbReference>
<reference evidence="2" key="1">
    <citation type="submission" date="2016-11" db="EMBL/GenBank/DDBJ databases">
        <authorList>
            <person name="Varghese N."/>
            <person name="Submissions S."/>
        </authorList>
    </citation>
    <scope>NUCLEOTIDE SEQUENCE [LARGE SCALE GENOMIC DNA]</scope>
    <source>
        <strain evidence="2">DSM 14826</strain>
    </source>
</reference>
<keyword evidence="2" id="KW-1185">Reference proteome</keyword>
<dbReference type="PANTHER" id="PTHR37804">
    <property type="entry name" value="CDAA REGULATORY PROTEIN CDAR"/>
    <property type="match status" value="1"/>
</dbReference>
<evidence type="ECO:0000313" key="2">
    <source>
        <dbReference type="Proteomes" id="UP000243547"/>
    </source>
</evidence>
<proteinExistence type="predicted"/>
<organism evidence="1 2">
    <name type="scientific">Anaerobranca californiensis DSM 14826</name>
    <dbReference type="NCBI Taxonomy" id="1120989"/>
    <lineage>
        <taxon>Bacteria</taxon>
        <taxon>Bacillati</taxon>
        <taxon>Bacillota</taxon>
        <taxon>Clostridia</taxon>
        <taxon>Eubacteriales</taxon>
        <taxon>Proteinivoracaceae</taxon>
        <taxon>Anaerobranca</taxon>
    </lineage>
</organism>
<dbReference type="Gene3D" id="2.170.120.40">
    <property type="entry name" value="YbbR-like domain"/>
    <property type="match status" value="1"/>
</dbReference>
<protein>
    <submittedName>
        <fullName evidence="1">YbbR domain-containing protein</fullName>
    </submittedName>
</protein>